<gene>
    <name evidence="2" type="ORF">FOT63_26050</name>
</gene>
<organism evidence="2 3">
    <name type="scientific">Serratia ureilytica</name>
    <dbReference type="NCBI Taxonomy" id="300181"/>
    <lineage>
        <taxon>Bacteria</taxon>
        <taxon>Pseudomonadati</taxon>
        <taxon>Pseudomonadota</taxon>
        <taxon>Gammaproteobacteria</taxon>
        <taxon>Enterobacterales</taxon>
        <taxon>Yersiniaceae</taxon>
        <taxon>Serratia</taxon>
    </lineage>
</organism>
<evidence type="ECO:0000313" key="2">
    <source>
        <dbReference type="EMBL" id="TXE21776.1"/>
    </source>
</evidence>
<sequence length="35" mass="4002">MNSLSRSPRSSPSTVNRERRHIRGGNGYDIFPSNR</sequence>
<proteinExistence type="predicted"/>
<reference evidence="2 3" key="1">
    <citation type="submission" date="2019-07" db="EMBL/GenBank/DDBJ databases">
        <title>Serratia strains were isolated from fresh produce.</title>
        <authorList>
            <person name="Cho G.-S."/>
            <person name="Stein M."/>
            <person name="Lee W."/>
            <person name="Suh S.H."/>
            <person name="Franz C.M.A.P."/>
        </authorList>
    </citation>
    <scope>NUCLEOTIDE SEQUENCE [LARGE SCALE GENOMIC DNA]</scope>
    <source>
        <strain evidence="2 3">S17</strain>
    </source>
</reference>
<comment type="caution">
    <text evidence="2">The sequence shown here is derived from an EMBL/GenBank/DDBJ whole genome shotgun (WGS) entry which is preliminary data.</text>
</comment>
<evidence type="ECO:0000313" key="3">
    <source>
        <dbReference type="Proteomes" id="UP000321307"/>
    </source>
</evidence>
<feature type="compositionally biased region" description="Low complexity" evidence="1">
    <location>
        <begin position="1"/>
        <end position="13"/>
    </location>
</feature>
<dbReference type="Proteomes" id="UP000321307">
    <property type="component" value="Unassembled WGS sequence"/>
</dbReference>
<dbReference type="EMBL" id="VOUP01000058">
    <property type="protein sequence ID" value="TXE21776.1"/>
    <property type="molecule type" value="Genomic_DNA"/>
</dbReference>
<accession>A0A9X9BY75</accession>
<protein>
    <submittedName>
        <fullName evidence="2">Uncharacterized protein</fullName>
    </submittedName>
</protein>
<dbReference type="AlphaFoldDB" id="A0A9X9BY75"/>
<evidence type="ECO:0000256" key="1">
    <source>
        <dbReference type="SAM" id="MobiDB-lite"/>
    </source>
</evidence>
<feature type="region of interest" description="Disordered" evidence="1">
    <location>
        <begin position="1"/>
        <end position="35"/>
    </location>
</feature>
<name>A0A9X9BY75_9GAMM</name>